<reference evidence="4 5" key="1">
    <citation type="journal article" date="2015" name="Genome Announc.">
        <title>Expanding the biotechnology potential of lactobacilli through comparative genomics of 213 strains and associated genera.</title>
        <authorList>
            <person name="Sun Z."/>
            <person name="Harris H.M."/>
            <person name="McCann A."/>
            <person name="Guo C."/>
            <person name="Argimon S."/>
            <person name="Zhang W."/>
            <person name="Yang X."/>
            <person name="Jeffery I.B."/>
            <person name="Cooney J.C."/>
            <person name="Kagawa T.F."/>
            <person name="Liu W."/>
            <person name="Song Y."/>
            <person name="Salvetti E."/>
            <person name="Wrobel A."/>
            <person name="Rasinkangas P."/>
            <person name="Parkhill J."/>
            <person name="Rea M.C."/>
            <person name="O'Sullivan O."/>
            <person name="Ritari J."/>
            <person name="Douillard F.P."/>
            <person name="Paul Ross R."/>
            <person name="Yang R."/>
            <person name="Briner A.E."/>
            <person name="Felis G.E."/>
            <person name="de Vos W.M."/>
            <person name="Barrangou R."/>
            <person name="Klaenhammer T.R."/>
            <person name="Caufield P.W."/>
            <person name="Cui Y."/>
            <person name="Zhang H."/>
            <person name="O'Toole P.W."/>
        </authorList>
    </citation>
    <scope>NUCLEOTIDE SEQUENCE [LARGE SCALE GENOMIC DNA]</scope>
    <source>
        <strain evidence="4 5">DSM 13343</strain>
    </source>
</reference>
<dbReference type="OrthoDB" id="9804819at2"/>
<dbReference type="EMBL" id="AZEU01000036">
    <property type="protein sequence ID" value="KRL52464.1"/>
    <property type="molecule type" value="Genomic_DNA"/>
</dbReference>
<organism evidence="4 5">
    <name type="scientific">Lacticaseibacillus manihotivorans DSM 13343 = JCM 12514</name>
    <dbReference type="NCBI Taxonomy" id="1423769"/>
    <lineage>
        <taxon>Bacteria</taxon>
        <taxon>Bacillati</taxon>
        <taxon>Bacillota</taxon>
        <taxon>Bacilli</taxon>
        <taxon>Lactobacillales</taxon>
        <taxon>Lactobacillaceae</taxon>
        <taxon>Lacticaseibacillus</taxon>
    </lineage>
</organism>
<protein>
    <submittedName>
        <fullName evidence="4">ABC transporter ATPase</fullName>
    </submittedName>
</protein>
<gene>
    <name evidence="4" type="ORF">FD01_GL002375</name>
</gene>
<evidence type="ECO:0000259" key="3">
    <source>
        <dbReference type="PROSITE" id="PS50893"/>
    </source>
</evidence>
<dbReference type="Gene3D" id="3.40.50.300">
    <property type="entry name" value="P-loop containing nucleotide triphosphate hydrolases"/>
    <property type="match status" value="1"/>
</dbReference>
<dbReference type="AlphaFoldDB" id="A0A0R1R513"/>
<name>A0A0R1R513_9LACO</name>
<dbReference type="SUPFAM" id="SSF52540">
    <property type="entry name" value="P-loop containing nucleoside triphosphate hydrolases"/>
    <property type="match status" value="1"/>
</dbReference>
<dbReference type="PANTHER" id="PTHR43158:SF1">
    <property type="entry name" value="ABC TRANSPORTER, ATP-BINDING PROTEIN"/>
    <property type="match status" value="1"/>
</dbReference>
<evidence type="ECO:0000256" key="2">
    <source>
        <dbReference type="ARBA" id="ARBA00022840"/>
    </source>
</evidence>
<dbReference type="InterPro" id="IPR027417">
    <property type="entry name" value="P-loop_NTPase"/>
</dbReference>
<dbReference type="GO" id="GO:0005524">
    <property type="term" value="F:ATP binding"/>
    <property type="evidence" value="ECO:0007669"/>
    <property type="project" value="UniProtKB-KW"/>
</dbReference>
<keyword evidence="2" id="KW-0067">ATP-binding</keyword>
<dbReference type="PROSITE" id="PS50893">
    <property type="entry name" value="ABC_TRANSPORTER_2"/>
    <property type="match status" value="1"/>
</dbReference>
<keyword evidence="1" id="KW-0547">Nucleotide-binding</keyword>
<dbReference type="InterPro" id="IPR003439">
    <property type="entry name" value="ABC_transporter-like_ATP-bd"/>
</dbReference>
<dbReference type="Pfam" id="PF00005">
    <property type="entry name" value="ABC_tran"/>
    <property type="match status" value="1"/>
</dbReference>
<proteinExistence type="predicted"/>
<comment type="caution">
    <text evidence="4">The sequence shown here is derived from an EMBL/GenBank/DDBJ whole genome shotgun (WGS) entry which is preliminary data.</text>
</comment>
<dbReference type="GO" id="GO:0016887">
    <property type="term" value="F:ATP hydrolysis activity"/>
    <property type="evidence" value="ECO:0007669"/>
    <property type="project" value="InterPro"/>
</dbReference>
<evidence type="ECO:0000256" key="1">
    <source>
        <dbReference type="ARBA" id="ARBA00022741"/>
    </source>
</evidence>
<dbReference type="InterPro" id="IPR003593">
    <property type="entry name" value="AAA+_ATPase"/>
</dbReference>
<dbReference type="RefSeq" id="WP_056962469.1">
    <property type="nucleotide sequence ID" value="NZ_AZEU01000036.1"/>
</dbReference>
<dbReference type="Proteomes" id="UP000051790">
    <property type="component" value="Unassembled WGS sequence"/>
</dbReference>
<sequence length="234" mass="26484">MTPNLELTDIAFRRHQQVILDSVNFAVSPNQIVALLGANGAGKTTLLRIIAGVIPDFTGTVHVSEQTDPIAIKAAISTNFDHDLRHSHQRLLKYAQATRVLWPHFDLAQFETICEFFELSTAKHLDELSKGQRKQAQLALCLANRVPLYLLDEPFDGLDLMHQTQLQKGLLQFLPENASVLLTDHHVESIANLIDRVMILHHHTIQADTSADQIREQRGQSISEYFQSFYQKED</sequence>
<dbReference type="SMART" id="SM00382">
    <property type="entry name" value="AAA"/>
    <property type="match status" value="1"/>
</dbReference>
<keyword evidence="5" id="KW-1185">Reference proteome</keyword>
<dbReference type="PATRIC" id="fig|1423769.4.peg.2562"/>
<evidence type="ECO:0000313" key="5">
    <source>
        <dbReference type="Proteomes" id="UP000051790"/>
    </source>
</evidence>
<accession>A0A0R1R513</accession>
<dbReference type="PANTHER" id="PTHR43158">
    <property type="entry name" value="SKFA PEPTIDE EXPORT ATP-BINDING PROTEIN SKFE"/>
    <property type="match status" value="1"/>
</dbReference>
<evidence type="ECO:0000313" key="4">
    <source>
        <dbReference type="EMBL" id="KRL52464.1"/>
    </source>
</evidence>
<feature type="domain" description="ABC transporter" evidence="3">
    <location>
        <begin position="5"/>
        <end position="227"/>
    </location>
</feature>